<dbReference type="PANTHER" id="PTHR47784:SF4">
    <property type="entry name" value="ZN(II)2CYS6 TRANSCRIPTION FACTOR (EUROFUNG)"/>
    <property type="match status" value="1"/>
</dbReference>
<dbReference type="InterPro" id="IPR053157">
    <property type="entry name" value="Sterol_Uptake_Regulator"/>
</dbReference>
<organism evidence="1 2">
    <name type="scientific">Fusarium kuroshium</name>
    <dbReference type="NCBI Taxonomy" id="2010991"/>
    <lineage>
        <taxon>Eukaryota</taxon>
        <taxon>Fungi</taxon>
        <taxon>Dikarya</taxon>
        <taxon>Ascomycota</taxon>
        <taxon>Pezizomycotina</taxon>
        <taxon>Sordariomycetes</taxon>
        <taxon>Hypocreomycetidae</taxon>
        <taxon>Hypocreales</taxon>
        <taxon>Nectriaceae</taxon>
        <taxon>Fusarium</taxon>
        <taxon>Fusarium solani species complex</taxon>
    </lineage>
</organism>
<evidence type="ECO:0008006" key="3">
    <source>
        <dbReference type="Google" id="ProtNLM"/>
    </source>
</evidence>
<dbReference type="EMBL" id="NKUJ01000832">
    <property type="protein sequence ID" value="RMI97517.1"/>
    <property type="molecule type" value="Genomic_DNA"/>
</dbReference>
<dbReference type="PANTHER" id="PTHR47784">
    <property type="entry name" value="STEROL UPTAKE CONTROL PROTEIN 2"/>
    <property type="match status" value="1"/>
</dbReference>
<comment type="caution">
    <text evidence="1">The sequence shown here is derived from an EMBL/GenBank/DDBJ whole genome shotgun (WGS) entry which is preliminary data.</text>
</comment>
<proteinExistence type="predicted"/>
<dbReference type="STRING" id="2010991.A0A3M2QWX9"/>
<reference evidence="1 2" key="1">
    <citation type="submission" date="2017-06" db="EMBL/GenBank/DDBJ databases">
        <title>Comparative genomic analysis of Ambrosia Fusariam Clade fungi.</title>
        <authorList>
            <person name="Stajich J.E."/>
            <person name="Carrillo J."/>
            <person name="Kijimoto T."/>
            <person name="Eskalen A."/>
            <person name="O'Donnell K."/>
            <person name="Kasson M."/>
        </authorList>
    </citation>
    <scope>NUCLEOTIDE SEQUENCE [LARGE SCALE GENOMIC DNA]</scope>
    <source>
        <strain evidence="1">UCR3666</strain>
    </source>
</reference>
<sequence length="283" mass="31140">MPPGLGSPVNLDHMEFLARYSLSSFVPDVDESLDQTGTQLALRAGLGLPCLQLENLAISARRLTSQVPTKSPFYLAHAAHLQAQAVESFNSTRMRIDSSNCVALLLFTSTLGRHLLIDTLARWEPDLPRFLDRWVQHVAVHRGLRAVASEACPALIESELEPILSWGGGLYAQKPQGTEMDGLIRLIVDLSESPSSGLDHTSTTACLDAIHHLQLGLDSISRSPPDKSQYHMVFNWSVLCPTGFTAFLHRRQPEALIILAHYAVLLHHARDMWQIAGSGAFLP</sequence>
<evidence type="ECO:0000313" key="2">
    <source>
        <dbReference type="Proteomes" id="UP000277212"/>
    </source>
</evidence>
<accession>A0A3M2QWX9</accession>
<name>A0A3M2QWX9_9HYPO</name>
<evidence type="ECO:0000313" key="1">
    <source>
        <dbReference type="EMBL" id="RMI97517.1"/>
    </source>
</evidence>
<protein>
    <recommendedName>
        <fullName evidence="3">Transcription factor domain-containing protein</fullName>
    </recommendedName>
</protein>
<dbReference type="Proteomes" id="UP000277212">
    <property type="component" value="Unassembled WGS sequence"/>
</dbReference>
<dbReference type="OrthoDB" id="5350673at2759"/>
<feature type="non-terminal residue" evidence="1">
    <location>
        <position position="283"/>
    </location>
</feature>
<dbReference type="AlphaFoldDB" id="A0A3M2QWX9"/>
<dbReference type="GO" id="GO:0001228">
    <property type="term" value="F:DNA-binding transcription activator activity, RNA polymerase II-specific"/>
    <property type="evidence" value="ECO:0007669"/>
    <property type="project" value="TreeGrafter"/>
</dbReference>
<gene>
    <name evidence="1" type="ORF">CDV36_016220</name>
</gene>
<keyword evidence="2" id="KW-1185">Reference proteome</keyword>